<name>A0ABZ2V3K4_9CYAN</name>
<accession>A0ABZ2V3K4</accession>
<reference evidence="1 2" key="1">
    <citation type="submission" date="2024-04" db="EMBL/GenBank/DDBJ databases">
        <title>Okeanomitos corallinicola gen. &amp; sp. nov. (Nostocales, Cyanobacteria), a new toxic marine heterocyst-forming cyanobacterium from a coral reef.</title>
        <authorList>
            <person name="Li H."/>
            <person name="Li R."/>
            <person name="Kang J."/>
            <person name="Hii K.S."/>
            <person name="Mohamed H.F."/>
            <person name="Xu X."/>
            <person name="Luo Z."/>
        </authorList>
    </citation>
    <scope>NUCLEOTIDE SEQUENCE [LARGE SCALE GENOMIC DNA]</scope>
    <source>
        <strain evidence="1 2">TIOX110</strain>
    </source>
</reference>
<dbReference type="EMBL" id="CP150886">
    <property type="protein sequence ID" value="WZB90355.1"/>
    <property type="molecule type" value="Genomic_DNA"/>
</dbReference>
<organism evidence="1 2">
    <name type="scientific">Okeanomitos corallinicola TIOX110</name>
    <dbReference type="NCBI Taxonomy" id="3133117"/>
    <lineage>
        <taxon>Bacteria</taxon>
        <taxon>Bacillati</taxon>
        <taxon>Cyanobacteriota</taxon>
        <taxon>Cyanophyceae</taxon>
        <taxon>Nostocales</taxon>
        <taxon>Aphanizomenonaceae</taxon>
        <taxon>Okeanomitos</taxon>
    </lineage>
</organism>
<gene>
    <name evidence="1" type="ORF">WJM97_22650</name>
</gene>
<dbReference type="RefSeq" id="WP_353933255.1">
    <property type="nucleotide sequence ID" value="NZ_CP150886.1"/>
</dbReference>
<protein>
    <submittedName>
        <fullName evidence="1">Uncharacterized protein</fullName>
    </submittedName>
</protein>
<sequence length="84" mass="9635">MRIKNVVETALKTGYLTIQAENQLRKLLATQYDFEDLNAFMSLQEAAMMGSVKQESRELFQGKSAEKTLVLVNFAEFIDKYSHL</sequence>
<evidence type="ECO:0000313" key="1">
    <source>
        <dbReference type="EMBL" id="WZB90355.1"/>
    </source>
</evidence>
<proteinExistence type="predicted"/>
<keyword evidence="2" id="KW-1185">Reference proteome</keyword>
<evidence type="ECO:0000313" key="2">
    <source>
        <dbReference type="Proteomes" id="UP001483337"/>
    </source>
</evidence>
<dbReference type="Proteomes" id="UP001483337">
    <property type="component" value="Chromosome"/>
</dbReference>